<accession>A0A0M9CHH3</accession>
<protein>
    <submittedName>
        <fullName evidence="2">Uncharacterized protein</fullName>
    </submittedName>
</protein>
<proteinExistence type="predicted"/>
<keyword evidence="5" id="KW-1185">Reference proteome</keyword>
<evidence type="ECO:0000313" key="5">
    <source>
        <dbReference type="Proteomes" id="UP000183071"/>
    </source>
</evidence>
<dbReference type="InterPro" id="IPR008969">
    <property type="entry name" value="CarboxyPept-like_regulatory"/>
</dbReference>
<feature type="chain" id="PRO_5005833045" evidence="1">
    <location>
        <begin position="21"/>
        <end position="269"/>
    </location>
</feature>
<gene>
    <name evidence="2" type="ORF">I602_2153</name>
    <name evidence="3" type="ORF">SAMN05444353_1927</name>
</gene>
<evidence type="ECO:0000313" key="2">
    <source>
        <dbReference type="EMBL" id="KOY52593.1"/>
    </source>
</evidence>
<dbReference type="STRING" id="1300348.I602_2153"/>
<evidence type="ECO:0000313" key="4">
    <source>
        <dbReference type="Proteomes" id="UP000037716"/>
    </source>
</evidence>
<reference evidence="2 4" key="1">
    <citation type="submission" date="2015-07" db="EMBL/GenBank/DDBJ databases">
        <title>Genome of Polaribacter dokdonenesis DSW-5, isolated from seawater off Dokdo in Korea.</title>
        <authorList>
            <person name="Yoon K."/>
            <person name="Song J.Y."/>
            <person name="Kim J.F."/>
        </authorList>
    </citation>
    <scope>NUCLEOTIDE SEQUENCE [LARGE SCALE GENOMIC DNA]</scope>
    <source>
        <strain evidence="2 4">DSW-5</strain>
    </source>
</reference>
<evidence type="ECO:0000313" key="3">
    <source>
        <dbReference type="EMBL" id="SEE48589.1"/>
    </source>
</evidence>
<name>A0A0M9CHH3_9FLAO</name>
<comment type="caution">
    <text evidence="2">The sequence shown here is derived from an EMBL/GenBank/DDBJ whole genome shotgun (WGS) entry which is preliminary data.</text>
</comment>
<evidence type="ECO:0000256" key="1">
    <source>
        <dbReference type="SAM" id="SignalP"/>
    </source>
</evidence>
<dbReference type="RefSeq" id="WP_053974687.1">
    <property type="nucleotide sequence ID" value="NZ_FNUE01000002.1"/>
</dbReference>
<feature type="signal peptide" evidence="1">
    <location>
        <begin position="1"/>
        <end position="20"/>
    </location>
</feature>
<keyword evidence="1" id="KW-0732">Signal</keyword>
<dbReference type="PATRIC" id="fig|1300348.6.peg.2154"/>
<dbReference type="EMBL" id="FNUE01000002">
    <property type="protein sequence ID" value="SEE48589.1"/>
    <property type="molecule type" value="Genomic_DNA"/>
</dbReference>
<dbReference type="SUPFAM" id="SSF49464">
    <property type="entry name" value="Carboxypeptidase regulatory domain-like"/>
    <property type="match status" value="1"/>
</dbReference>
<dbReference type="Proteomes" id="UP000037716">
    <property type="component" value="Unassembled WGS sequence"/>
</dbReference>
<dbReference type="EMBL" id="LGBR01000001">
    <property type="protein sequence ID" value="KOY52593.1"/>
    <property type="molecule type" value="Genomic_DNA"/>
</dbReference>
<dbReference type="Proteomes" id="UP000183071">
    <property type="component" value="Unassembled WGS sequence"/>
</dbReference>
<organism evidence="2 4">
    <name type="scientific">Polaribacter dokdonensis DSW-5</name>
    <dbReference type="NCBI Taxonomy" id="1300348"/>
    <lineage>
        <taxon>Bacteria</taxon>
        <taxon>Pseudomonadati</taxon>
        <taxon>Bacteroidota</taxon>
        <taxon>Flavobacteriia</taxon>
        <taxon>Flavobacteriales</taxon>
        <taxon>Flavobacteriaceae</taxon>
    </lineage>
</organism>
<sequence length="269" mass="31175">MKRILLFSLLMLSVVFTAHSQKKRYIITGKVTDSLGAIKNANIINLNTYQGTFSSDEGLYRIFVSEGDTLRVSSIQYKGKKVYISEEIIDKRELDIKLKTNVYTLDEFELKRNNLLGRLGIDTKDVPRDVQDSLLNKVMDFSNVNFKEKDFTIDEISKAKPPLVNTMEGAMPMAGAGAKIGMPFKHSERLWALRNKLNQKRQFPYKIMSELGEKFFFDELKIPIDNYFHFLEYCNPLGIEDLHKENRMLELIKILRAESISYLKLIKKE</sequence>
<reference evidence="3 5" key="2">
    <citation type="submission" date="2016-10" db="EMBL/GenBank/DDBJ databases">
        <authorList>
            <person name="Varghese N."/>
            <person name="Submissions S."/>
        </authorList>
    </citation>
    <scope>NUCLEOTIDE SEQUENCE [LARGE SCALE GENOMIC DNA]</scope>
    <source>
        <strain evidence="3 5">DSW-5</strain>
    </source>
</reference>
<dbReference type="AlphaFoldDB" id="A0A0M9CHH3"/>
<dbReference type="OrthoDB" id="1417583at2"/>